<feature type="domain" description="Mechanosensitive ion channel transmembrane helices 2/3" evidence="10">
    <location>
        <begin position="323"/>
        <end position="362"/>
    </location>
</feature>
<sequence>MILVVKRLLSFILLLTLLIKPESVTAQLLGSAKTAVEEPAKTPEDSLGRRTPQGTVNGFIKAIGDQNYLRASQYFVLSKRSYRKTAERIRIAKTFQLLLDQGGNFSPSSIISNKELGRIDDDLSTGVDLVGNISTDKTAIQLYLENQSDDSQPALWLFSAETIEAIMAADIKGEKTFLDRILPNILIEKKLGNVPIGHWAVVVVMTVVCYLLSRFLIFLFVFLIQKLWRNAASEKGTAIIEAFTLPVQMYLTVIVFVALTQRMGISIIVRQRFSIIIITIGILAFLILLWRMTDFVTMFTRSRMNRRGRISAVSAILFLSRATKVAIVFIGIIAILGIIGVDVTAGLAALGIGGIALALGAQKTIENFVGSVSLIADQPLRVGDYCRVDDIKGTVESIGMRSTTLRTAGRTIVTIPNGQLSASKIENFAHRDRFILNPIFNFRLDTTPDQIRYLLVELRSLLYAHPSVLNFPTPNVRFTSITTDALKIEINAYIEAANFDISQEAQEDILLRMIDVIEKSGASLAYPSQTLYVARETPLSNEKSEAVSETVKKWKENNELQVPKFDPKRIEELKGTIKYPDDGSFKPEEDYNL</sequence>
<dbReference type="InterPro" id="IPR049278">
    <property type="entry name" value="MS_channel_C"/>
</dbReference>
<comment type="caution">
    <text evidence="11">The sequence shown here is derived from an EMBL/GenBank/DDBJ whole genome shotgun (WGS) entry which is preliminary data.</text>
</comment>
<evidence type="ECO:0000256" key="2">
    <source>
        <dbReference type="ARBA" id="ARBA00008017"/>
    </source>
</evidence>
<dbReference type="InterPro" id="IPR011014">
    <property type="entry name" value="MscS_channel_TM-2"/>
</dbReference>
<evidence type="ECO:0000256" key="1">
    <source>
        <dbReference type="ARBA" id="ARBA00004651"/>
    </source>
</evidence>
<dbReference type="InterPro" id="IPR011066">
    <property type="entry name" value="MscS_channel_C_sf"/>
</dbReference>
<comment type="subcellular location">
    <subcellularLocation>
        <location evidence="1">Cell membrane</location>
        <topology evidence="1">Multi-pass membrane protein</topology>
    </subcellularLocation>
</comment>
<proteinExistence type="inferred from homology"/>
<dbReference type="Gene3D" id="1.10.287.1260">
    <property type="match status" value="1"/>
</dbReference>
<dbReference type="Proteomes" id="UP001597138">
    <property type="component" value="Unassembled WGS sequence"/>
</dbReference>
<feature type="domain" description="Mechanosensitive ion channel MscS" evidence="8">
    <location>
        <begin position="364"/>
        <end position="429"/>
    </location>
</feature>
<dbReference type="InterPro" id="IPR010920">
    <property type="entry name" value="LSM_dom_sf"/>
</dbReference>
<evidence type="ECO:0000259" key="10">
    <source>
        <dbReference type="Pfam" id="PF21088"/>
    </source>
</evidence>
<organism evidence="11 12">
    <name type="scientific">Flavobacterium artemisiae</name>
    <dbReference type="NCBI Taxonomy" id="2126556"/>
    <lineage>
        <taxon>Bacteria</taxon>
        <taxon>Pseudomonadati</taxon>
        <taxon>Bacteroidota</taxon>
        <taxon>Flavobacteriia</taxon>
        <taxon>Flavobacteriales</taxon>
        <taxon>Flavobacteriaceae</taxon>
        <taxon>Flavobacterium</taxon>
    </lineage>
</organism>
<dbReference type="Pfam" id="PF21082">
    <property type="entry name" value="MS_channel_3rd"/>
    <property type="match status" value="1"/>
</dbReference>
<feature type="transmembrane region" description="Helical" evidence="7">
    <location>
        <begin position="345"/>
        <end position="361"/>
    </location>
</feature>
<dbReference type="InterPro" id="IPR049142">
    <property type="entry name" value="MS_channel_1st"/>
</dbReference>
<dbReference type="Pfam" id="PF00924">
    <property type="entry name" value="MS_channel_2nd"/>
    <property type="match status" value="1"/>
</dbReference>
<keyword evidence="3" id="KW-1003">Cell membrane</keyword>
<evidence type="ECO:0000256" key="5">
    <source>
        <dbReference type="ARBA" id="ARBA00022989"/>
    </source>
</evidence>
<dbReference type="PANTHER" id="PTHR30566:SF5">
    <property type="entry name" value="MECHANOSENSITIVE ION CHANNEL PROTEIN 1, MITOCHONDRIAL-RELATED"/>
    <property type="match status" value="1"/>
</dbReference>
<dbReference type="RefSeq" id="WP_379816418.1">
    <property type="nucleotide sequence ID" value="NZ_JBHUDZ010000007.1"/>
</dbReference>
<evidence type="ECO:0000256" key="4">
    <source>
        <dbReference type="ARBA" id="ARBA00022692"/>
    </source>
</evidence>
<feature type="transmembrane region" description="Helical" evidence="7">
    <location>
        <begin position="310"/>
        <end position="339"/>
    </location>
</feature>
<comment type="similarity">
    <text evidence="2">Belongs to the MscS (TC 1.A.23) family.</text>
</comment>
<keyword evidence="4 7" id="KW-0812">Transmembrane</keyword>
<evidence type="ECO:0000259" key="9">
    <source>
        <dbReference type="Pfam" id="PF21082"/>
    </source>
</evidence>
<reference evidence="12" key="1">
    <citation type="journal article" date="2019" name="Int. J. Syst. Evol. Microbiol.">
        <title>The Global Catalogue of Microorganisms (GCM) 10K type strain sequencing project: providing services to taxonomists for standard genome sequencing and annotation.</title>
        <authorList>
            <consortium name="The Broad Institute Genomics Platform"/>
            <consortium name="The Broad Institute Genome Sequencing Center for Infectious Disease"/>
            <person name="Wu L."/>
            <person name="Ma J."/>
        </authorList>
    </citation>
    <scope>NUCLEOTIDE SEQUENCE [LARGE SCALE GENOMIC DNA]</scope>
    <source>
        <strain evidence="12">CCUG 70865</strain>
    </source>
</reference>
<gene>
    <name evidence="11" type="ORF">ACFSC2_05570</name>
</gene>
<dbReference type="SUPFAM" id="SSF82689">
    <property type="entry name" value="Mechanosensitive channel protein MscS (YggB), C-terminal domain"/>
    <property type="match status" value="1"/>
</dbReference>
<feature type="domain" description="Mechanosensitive ion channel MscS C-terminal" evidence="9">
    <location>
        <begin position="440"/>
        <end position="523"/>
    </location>
</feature>
<feature type="transmembrane region" description="Helical" evidence="7">
    <location>
        <begin position="271"/>
        <end position="290"/>
    </location>
</feature>
<evidence type="ECO:0000259" key="8">
    <source>
        <dbReference type="Pfam" id="PF00924"/>
    </source>
</evidence>
<dbReference type="SUPFAM" id="SSF50182">
    <property type="entry name" value="Sm-like ribonucleoproteins"/>
    <property type="match status" value="1"/>
</dbReference>
<dbReference type="Gene3D" id="2.30.30.60">
    <property type="match status" value="1"/>
</dbReference>
<accession>A0ABW4HA70</accession>
<feature type="transmembrane region" description="Helical" evidence="7">
    <location>
        <begin position="236"/>
        <end position="259"/>
    </location>
</feature>
<dbReference type="Pfam" id="PF21088">
    <property type="entry name" value="MS_channel_1st"/>
    <property type="match status" value="1"/>
</dbReference>
<evidence type="ECO:0000313" key="11">
    <source>
        <dbReference type="EMBL" id="MFD1602207.1"/>
    </source>
</evidence>
<protein>
    <submittedName>
        <fullName evidence="11">Mechanosensitive ion channel family protein</fullName>
    </submittedName>
</protein>
<dbReference type="InterPro" id="IPR023408">
    <property type="entry name" value="MscS_beta-dom_sf"/>
</dbReference>
<feature type="transmembrane region" description="Helical" evidence="7">
    <location>
        <begin position="199"/>
        <end position="224"/>
    </location>
</feature>
<dbReference type="EMBL" id="JBHUDZ010000007">
    <property type="protein sequence ID" value="MFD1602207.1"/>
    <property type="molecule type" value="Genomic_DNA"/>
</dbReference>
<keyword evidence="12" id="KW-1185">Reference proteome</keyword>
<keyword evidence="5 7" id="KW-1133">Transmembrane helix</keyword>
<keyword evidence="6 7" id="KW-0472">Membrane</keyword>
<evidence type="ECO:0000256" key="7">
    <source>
        <dbReference type="SAM" id="Phobius"/>
    </source>
</evidence>
<dbReference type="Gene3D" id="3.30.70.100">
    <property type="match status" value="1"/>
</dbReference>
<dbReference type="InterPro" id="IPR006685">
    <property type="entry name" value="MscS_channel_2nd"/>
</dbReference>
<dbReference type="PANTHER" id="PTHR30566">
    <property type="entry name" value="YNAI-RELATED MECHANOSENSITIVE ION CHANNEL"/>
    <property type="match status" value="1"/>
</dbReference>
<evidence type="ECO:0000256" key="3">
    <source>
        <dbReference type="ARBA" id="ARBA00022475"/>
    </source>
</evidence>
<name>A0ABW4HA70_9FLAO</name>
<evidence type="ECO:0000256" key="6">
    <source>
        <dbReference type="ARBA" id="ARBA00023136"/>
    </source>
</evidence>
<evidence type="ECO:0000313" key="12">
    <source>
        <dbReference type="Proteomes" id="UP001597138"/>
    </source>
</evidence>
<dbReference type="SUPFAM" id="SSF82861">
    <property type="entry name" value="Mechanosensitive channel protein MscS (YggB), transmembrane region"/>
    <property type="match status" value="1"/>
</dbReference>